<dbReference type="PROSITE" id="PS50076">
    <property type="entry name" value="DNAJ_2"/>
    <property type="match status" value="1"/>
</dbReference>
<name>A0A3E1RCT5_9BURK</name>
<dbReference type="InterPro" id="IPR008971">
    <property type="entry name" value="HSP40/DnaJ_pept-bd"/>
</dbReference>
<evidence type="ECO:0000313" key="7">
    <source>
        <dbReference type="Proteomes" id="UP000260665"/>
    </source>
</evidence>
<reference evidence="6 7" key="1">
    <citation type="submission" date="2018-05" db="EMBL/GenBank/DDBJ databases">
        <title>Rhodoferax soyangensis sp.nov., isolated from an oligotrophic freshwater lake.</title>
        <authorList>
            <person name="Park M."/>
        </authorList>
    </citation>
    <scope>NUCLEOTIDE SEQUENCE [LARGE SCALE GENOMIC DNA]</scope>
    <source>
        <strain evidence="6 7">IMCC26218</strain>
    </source>
</reference>
<accession>A0A3E1RCT5</accession>
<proteinExistence type="predicted"/>
<dbReference type="GO" id="GO:0051082">
    <property type="term" value="F:unfolded protein binding"/>
    <property type="evidence" value="ECO:0007669"/>
    <property type="project" value="InterPro"/>
</dbReference>
<feature type="compositionally biased region" description="Low complexity" evidence="4">
    <location>
        <begin position="122"/>
        <end position="131"/>
    </location>
</feature>
<dbReference type="GO" id="GO:0006260">
    <property type="term" value="P:DNA replication"/>
    <property type="evidence" value="ECO:0007669"/>
    <property type="project" value="UniProtKB-KW"/>
</dbReference>
<dbReference type="GO" id="GO:0005737">
    <property type="term" value="C:cytoplasm"/>
    <property type="evidence" value="ECO:0007669"/>
    <property type="project" value="TreeGrafter"/>
</dbReference>
<dbReference type="PRINTS" id="PR00625">
    <property type="entry name" value="JDOMAIN"/>
</dbReference>
<dbReference type="GO" id="GO:0042026">
    <property type="term" value="P:protein refolding"/>
    <property type="evidence" value="ECO:0007669"/>
    <property type="project" value="TreeGrafter"/>
</dbReference>
<dbReference type="Gene3D" id="2.60.260.20">
    <property type="entry name" value="Urease metallochaperone UreE, N-terminal domain"/>
    <property type="match status" value="2"/>
</dbReference>
<keyword evidence="2" id="KW-0346">Stress response</keyword>
<dbReference type="Proteomes" id="UP000260665">
    <property type="component" value="Unassembled WGS sequence"/>
</dbReference>
<gene>
    <name evidence="6" type="ORF">DIC66_08480</name>
</gene>
<feature type="region of interest" description="Disordered" evidence="4">
    <location>
        <begin position="108"/>
        <end position="158"/>
    </location>
</feature>
<dbReference type="CDD" id="cd06257">
    <property type="entry name" value="DnaJ"/>
    <property type="match status" value="1"/>
</dbReference>
<dbReference type="InterPro" id="IPR036869">
    <property type="entry name" value="J_dom_sf"/>
</dbReference>
<dbReference type="PANTHER" id="PTHR43096">
    <property type="entry name" value="DNAJ HOMOLOG 1, MITOCHONDRIAL-RELATED"/>
    <property type="match status" value="1"/>
</dbReference>
<dbReference type="InterPro" id="IPR036410">
    <property type="entry name" value="HSP_DnaJ_Cys-rich_dom_sf"/>
</dbReference>
<dbReference type="SMART" id="SM00271">
    <property type="entry name" value="DnaJ"/>
    <property type="match status" value="1"/>
</dbReference>
<keyword evidence="7" id="KW-1185">Reference proteome</keyword>
<organism evidence="6 7">
    <name type="scientific">Rhodoferax lacus</name>
    <dbReference type="NCBI Taxonomy" id="2184758"/>
    <lineage>
        <taxon>Bacteria</taxon>
        <taxon>Pseudomonadati</taxon>
        <taxon>Pseudomonadota</taxon>
        <taxon>Betaproteobacteria</taxon>
        <taxon>Burkholderiales</taxon>
        <taxon>Comamonadaceae</taxon>
        <taxon>Rhodoferax</taxon>
    </lineage>
</organism>
<dbReference type="AlphaFoldDB" id="A0A3E1RCT5"/>
<dbReference type="SUPFAM" id="SSF57938">
    <property type="entry name" value="DnaJ/Hsp40 cysteine-rich domain"/>
    <property type="match status" value="1"/>
</dbReference>
<evidence type="ECO:0000256" key="1">
    <source>
        <dbReference type="ARBA" id="ARBA00022705"/>
    </source>
</evidence>
<evidence type="ECO:0000256" key="2">
    <source>
        <dbReference type="ARBA" id="ARBA00023016"/>
    </source>
</evidence>
<dbReference type="EMBL" id="QFZK01000004">
    <property type="protein sequence ID" value="RFO97169.1"/>
    <property type="molecule type" value="Genomic_DNA"/>
</dbReference>
<dbReference type="Gene3D" id="2.10.230.10">
    <property type="entry name" value="Heat shock protein DnaJ, cysteine-rich domain"/>
    <property type="match status" value="1"/>
</dbReference>
<evidence type="ECO:0000259" key="5">
    <source>
        <dbReference type="PROSITE" id="PS50076"/>
    </source>
</evidence>
<dbReference type="InterPro" id="IPR002939">
    <property type="entry name" value="DnaJ_C"/>
</dbReference>
<dbReference type="Pfam" id="PF00226">
    <property type="entry name" value="DnaJ"/>
    <property type="match status" value="1"/>
</dbReference>
<feature type="domain" description="J" evidence="5">
    <location>
        <begin position="54"/>
        <end position="110"/>
    </location>
</feature>
<dbReference type="SUPFAM" id="SSF46565">
    <property type="entry name" value="Chaperone J-domain"/>
    <property type="match status" value="1"/>
</dbReference>
<dbReference type="Pfam" id="PF01556">
    <property type="entry name" value="DnaJ_C"/>
    <property type="match status" value="1"/>
</dbReference>
<evidence type="ECO:0000256" key="4">
    <source>
        <dbReference type="SAM" id="MobiDB-lite"/>
    </source>
</evidence>
<keyword evidence="3" id="KW-0143">Chaperone</keyword>
<evidence type="ECO:0000256" key="3">
    <source>
        <dbReference type="ARBA" id="ARBA00023186"/>
    </source>
</evidence>
<sequence>MGSGVLSVMVFFRGEVEHRRYCYRLCCTGVSRPQRHFATMAFSETGHAPMDTQEAYAELGLDPSASDAQLKASWRRLVATWHPDRNAATDAGRRMQSINKAYQHIRQLRDGDGDADSESDSDSAASTSASSDESKAQAKAEAAQAETEATDTDAPGKTHVRKVRLSLEDAILGCTRTLRGHFTHRCGTCVGKGQRVLAQACSNCHGSGAVHKPALFGWLWNQEACADCGGDGRQRAACDACEGKGEKSVAYRRRVRFPAGMREGHVLSVPSTQHGELEIGLELQVEIEPHPFFVLDAEGVLRAEVPVNGYAWMAGRWVDVPTPDGMQQMRLNRDALVYRLAGQGAPAKPRGPRGDYLVKVLPVFPDPDDAATVAALDKLIETSSRAAVADDSLPLGEWQRQLKRWNASHKERGAA</sequence>
<dbReference type="PANTHER" id="PTHR43096:SF52">
    <property type="entry name" value="DNAJ HOMOLOG 1, MITOCHONDRIAL-RELATED"/>
    <property type="match status" value="1"/>
</dbReference>
<comment type="caution">
    <text evidence="6">The sequence shown here is derived from an EMBL/GenBank/DDBJ whole genome shotgun (WGS) entry which is preliminary data.</text>
</comment>
<dbReference type="Gene3D" id="1.10.287.110">
    <property type="entry name" value="DnaJ domain"/>
    <property type="match status" value="1"/>
</dbReference>
<keyword evidence="1" id="KW-0235">DNA replication</keyword>
<dbReference type="SUPFAM" id="SSF49493">
    <property type="entry name" value="HSP40/DnaJ peptide-binding domain"/>
    <property type="match status" value="1"/>
</dbReference>
<evidence type="ECO:0000313" key="6">
    <source>
        <dbReference type="EMBL" id="RFO97169.1"/>
    </source>
</evidence>
<protein>
    <submittedName>
        <fullName evidence="6">Molecular chaperone DnaJ</fullName>
    </submittedName>
</protein>
<dbReference type="InterPro" id="IPR001623">
    <property type="entry name" value="DnaJ_domain"/>
</dbReference>